<evidence type="ECO:0000259" key="6">
    <source>
        <dbReference type="Pfam" id="PF00501"/>
    </source>
</evidence>
<keyword evidence="4" id="KW-0547">Nucleotide-binding</keyword>
<proteinExistence type="inferred from homology"/>
<feature type="non-terminal residue" evidence="8">
    <location>
        <position position="1"/>
    </location>
</feature>
<feature type="non-terminal residue" evidence="8">
    <location>
        <position position="492"/>
    </location>
</feature>
<dbReference type="PANTHER" id="PTHR24096">
    <property type="entry name" value="LONG-CHAIN-FATTY-ACID--COA LIGASE"/>
    <property type="match status" value="1"/>
</dbReference>
<dbReference type="Pfam" id="PF00501">
    <property type="entry name" value="AMP-binding"/>
    <property type="match status" value="1"/>
</dbReference>
<feature type="domain" description="AMP-dependent synthetase/ligase" evidence="6">
    <location>
        <begin position="14"/>
        <end position="357"/>
    </location>
</feature>
<evidence type="ECO:0000259" key="7">
    <source>
        <dbReference type="Pfam" id="PF13193"/>
    </source>
</evidence>
<comment type="similarity">
    <text evidence="2">Belongs to the ATP-dependent AMP-binding enzyme family.</text>
</comment>
<dbReference type="InterPro" id="IPR025110">
    <property type="entry name" value="AMP-bd_C"/>
</dbReference>
<dbReference type="Gene3D" id="3.30.300.30">
    <property type="match status" value="1"/>
</dbReference>
<evidence type="ECO:0000256" key="4">
    <source>
        <dbReference type="ARBA" id="ARBA00022741"/>
    </source>
</evidence>
<dbReference type="AlphaFoldDB" id="A0A6A7BUI8"/>
<dbReference type="GO" id="GO:0005524">
    <property type="term" value="F:ATP binding"/>
    <property type="evidence" value="ECO:0007669"/>
    <property type="project" value="UniProtKB-KW"/>
</dbReference>
<evidence type="ECO:0000256" key="1">
    <source>
        <dbReference type="ARBA" id="ARBA00005179"/>
    </source>
</evidence>
<dbReference type="PANTHER" id="PTHR24096:SF317">
    <property type="entry name" value="ADENYLATE-FORMING ENZYME AFEA"/>
    <property type="match status" value="1"/>
</dbReference>
<organism evidence="8 9">
    <name type="scientific">Piedraia hortae CBS 480.64</name>
    <dbReference type="NCBI Taxonomy" id="1314780"/>
    <lineage>
        <taxon>Eukaryota</taxon>
        <taxon>Fungi</taxon>
        <taxon>Dikarya</taxon>
        <taxon>Ascomycota</taxon>
        <taxon>Pezizomycotina</taxon>
        <taxon>Dothideomycetes</taxon>
        <taxon>Dothideomycetidae</taxon>
        <taxon>Capnodiales</taxon>
        <taxon>Piedraiaceae</taxon>
        <taxon>Piedraia</taxon>
    </lineage>
</organism>
<keyword evidence="3" id="KW-0436">Ligase</keyword>
<accession>A0A6A7BUI8</accession>
<name>A0A6A7BUI8_9PEZI</name>
<protein>
    <submittedName>
        <fullName evidence="8">Acetyl-CoA synthetase-like protein</fullName>
    </submittedName>
</protein>
<dbReference type="GO" id="GO:0016405">
    <property type="term" value="F:CoA-ligase activity"/>
    <property type="evidence" value="ECO:0007669"/>
    <property type="project" value="TreeGrafter"/>
</dbReference>
<dbReference type="Pfam" id="PF13193">
    <property type="entry name" value="AMP-binding_C"/>
    <property type="match status" value="1"/>
</dbReference>
<keyword evidence="5" id="KW-0067">ATP-binding</keyword>
<reference evidence="8" key="1">
    <citation type="journal article" date="2020" name="Stud. Mycol.">
        <title>101 Dothideomycetes genomes: a test case for predicting lifestyles and emergence of pathogens.</title>
        <authorList>
            <person name="Haridas S."/>
            <person name="Albert R."/>
            <person name="Binder M."/>
            <person name="Bloem J."/>
            <person name="Labutti K."/>
            <person name="Salamov A."/>
            <person name="Andreopoulos B."/>
            <person name="Baker S."/>
            <person name="Barry K."/>
            <person name="Bills G."/>
            <person name="Bluhm B."/>
            <person name="Cannon C."/>
            <person name="Castanera R."/>
            <person name="Culley D."/>
            <person name="Daum C."/>
            <person name="Ezra D."/>
            <person name="Gonzalez J."/>
            <person name="Henrissat B."/>
            <person name="Kuo A."/>
            <person name="Liang C."/>
            <person name="Lipzen A."/>
            <person name="Lutzoni F."/>
            <person name="Magnuson J."/>
            <person name="Mondo S."/>
            <person name="Nolan M."/>
            <person name="Ohm R."/>
            <person name="Pangilinan J."/>
            <person name="Park H.-J."/>
            <person name="Ramirez L."/>
            <person name="Alfaro M."/>
            <person name="Sun H."/>
            <person name="Tritt A."/>
            <person name="Yoshinaga Y."/>
            <person name="Zwiers L.-H."/>
            <person name="Turgeon B."/>
            <person name="Goodwin S."/>
            <person name="Spatafora J."/>
            <person name="Crous P."/>
            <person name="Grigoriev I."/>
        </authorList>
    </citation>
    <scope>NUCLEOTIDE SEQUENCE</scope>
    <source>
        <strain evidence="8">CBS 480.64</strain>
    </source>
</reference>
<dbReference type="Gene3D" id="3.40.50.12780">
    <property type="entry name" value="N-terminal domain of ligase-like"/>
    <property type="match status" value="1"/>
</dbReference>
<dbReference type="PROSITE" id="PS00455">
    <property type="entry name" value="AMP_BINDING"/>
    <property type="match status" value="1"/>
</dbReference>
<dbReference type="SUPFAM" id="SSF56801">
    <property type="entry name" value="Acetyl-CoA synthetase-like"/>
    <property type="match status" value="1"/>
</dbReference>
<dbReference type="OrthoDB" id="6509636at2759"/>
<keyword evidence="9" id="KW-1185">Reference proteome</keyword>
<sequence>YGNLVDFTLAGTYDPDKPVIIDAETPSRTISLRQARDGVEYFQRFFSPRTTVCTHLQNDVNYPLYVLGIMAAGAIWTGTNTSYTAAELKHHFTTSNTTCVITEIEHLDTVQAAIHASGIKIKILVASDLANSAVKMRGPRPYICPTSTAVMMNTSGTTGLPKIAARTHRAFLAELLGTGALEGVKHYEVRRLFCIPIFHGFGAPEMIFNALHYGHVSFFMRRMDETFAQKVHDFGITETYGAPPLMLRLVNDPSHHHLLQSLRRISFGGAKLTPELRKQTLSMFKIAPRIVPVYGMTEGGWFTTCQGNIDDEGAAAGSVGRPIAGITIKIEGQFRLSDGNTGGEIMISGPQLMTAYFRDQAATSETIINGWLRTGDLGYIKNGHVYLIDRLKDLIKISGFQVAPAELEEVLRRHSGIVDASVFGAGVDVDEHPVVCVVRRPGASNTSVAEIKAHLRSQLTRYKVNRCEIVYVDSIPKSAAGKVQRKALREKA</sequence>
<evidence type="ECO:0000313" key="8">
    <source>
        <dbReference type="EMBL" id="KAF2858375.1"/>
    </source>
</evidence>
<dbReference type="InterPro" id="IPR042099">
    <property type="entry name" value="ANL_N_sf"/>
</dbReference>
<evidence type="ECO:0000313" key="9">
    <source>
        <dbReference type="Proteomes" id="UP000799421"/>
    </source>
</evidence>
<feature type="domain" description="AMP-binding enzyme C-terminal" evidence="7">
    <location>
        <begin position="406"/>
        <end position="482"/>
    </location>
</feature>
<dbReference type="Proteomes" id="UP000799421">
    <property type="component" value="Unassembled WGS sequence"/>
</dbReference>
<evidence type="ECO:0000256" key="2">
    <source>
        <dbReference type="ARBA" id="ARBA00006432"/>
    </source>
</evidence>
<dbReference type="InterPro" id="IPR045851">
    <property type="entry name" value="AMP-bd_C_sf"/>
</dbReference>
<comment type="pathway">
    <text evidence="1">Secondary metabolite biosynthesis.</text>
</comment>
<dbReference type="EMBL" id="MU006011">
    <property type="protein sequence ID" value="KAF2858375.1"/>
    <property type="molecule type" value="Genomic_DNA"/>
</dbReference>
<dbReference type="GO" id="GO:0019748">
    <property type="term" value="P:secondary metabolic process"/>
    <property type="evidence" value="ECO:0007669"/>
    <property type="project" value="TreeGrafter"/>
</dbReference>
<gene>
    <name evidence="8" type="ORF">K470DRAFT_200089</name>
</gene>
<dbReference type="InterPro" id="IPR020845">
    <property type="entry name" value="AMP-binding_CS"/>
</dbReference>
<evidence type="ECO:0000256" key="3">
    <source>
        <dbReference type="ARBA" id="ARBA00022598"/>
    </source>
</evidence>
<dbReference type="InterPro" id="IPR000873">
    <property type="entry name" value="AMP-dep_synth/lig_dom"/>
</dbReference>
<evidence type="ECO:0000256" key="5">
    <source>
        <dbReference type="ARBA" id="ARBA00022840"/>
    </source>
</evidence>